<dbReference type="EMBL" id="BAAAVI010000012">
    <property type="protein sequence ID" value="GAA2862187.1"/>
    <property type="molecule type" value="Genomic_DNA"/>
</dbReference>
<dbReference type="InterPro" id="IPR017972">
    <property type="entry name" value="Cyt_P450_CS"/>
</dbReference>
<dbReference type="InterPro" id="IPR050196">
    <property type="entry name" value="Cytochrome_P450_Monoox"/>
</dbReference>
<dbReference type="PRINTS" id="PR00385">
    <property type="entry name" value="P450"/>
</dbReference>
<dbReference type="Pfam" id="PF00067">
    <property type="entry name" value="p450"/>
    <property type="match status" value="1"/>
</dbReference>
<keyword evidence="4 7" id="KW-0560">Oxidoreductase</keyword>
<keyword evidence="2 7" id="KW-0349">Heme</keyword>
<sequence>MPVHVHAAQPLPRTRTVPFHRLVPMLARGPLDALTKIAAEAGGGVVRLDLGPFRPYLATHPDHVQQVMRGNWSNYAREGMFWRPLRRVLGTTIIGEGPAWESSRKILQPLFTARYVASLSEELAKTITKSVEDLDEAALSGRPVDAAETMARIVNRAVIRVLFGEKISHAEEERLTPALDTAASSMGLRLLMPFFPYSITLPGDRAVARATKVVDDVMYSLISNARAEPDDGTDVVSALCRARAGGQEEDRSLRDDVVGVYSGATETTAMTLTWLWPVLDDHPEVYSRLVDEVDRVVGDGPVRPAHVPELRYTKMVLQELLRLYPPAWLWSREVVESADLGGVRIAAGSQVLVSPYATHRLDELWDRPLDFDPERFSPDAATRRHRYSYFPFGGGPHQCLGQHLFYIEAPLIIAAILRRFRPVVRGTGPVTPFPAITLRPRRRVELELVRRVPPPAG</sequence>
<dbReference type="InterPro" id="IPR036396">
    <property type="entry name" value="Cyt_P450_sf"/>
</dbReference>
<evidence type="ECO:0000256" key="2">
    <source>
        <dbReference type="ARBA" id="ARBA00022617"/>
    </source>
</evidence>
<evidence type="ECO:0000256" key="3">
    <source>
        <dbReference type="ARBA" id="ARBA00022723"/>
    </source>
</evidence>
<keyword evidence="3 7" id="KW-0479">Metal-binding</keyword>
<comment type="similarity">
    <text evidence="1 7">Belongs to the cytochrome P450 family.</text>
</comment>
<dbReference type="InterPro" id="IPR002401">
    <property type="entry name" value="Cyt_P450_E_grp-I"/>
</dbReference>
<name>A0ABP6IAD0_9ACTN</name>
<organism evidence="8 9">
    <name type="scientific">Streptosporangium fragile</name>
    <dbReference type="NCBI Taxonomy" id="46186"/>
    <lineage>
        <taxon>Bacteria</taxon>
        <taxon>Bacillati</taxon>
        <taxon>Actinomycetota</taxon>
        <taxon>Actinomycetes</taxon>
        <taxon>Streptosporangiales</taxon>
        <taxon>Streptosporangiaceae</taxon>
        <taxon>Streptosporangium</taxon>
    </lineage>
</organism>
<proteinExistence type="inferred from homology"/>
<keyword evidence="9" id="KW-1185">Reference proteome</keyword>
<dbReference type="PANTHER" id="PTHR24291:SF50">
    <property type="entry name" value="BIFUNCTIONAL ALBAFLAVENONE MONOOXYGENASE_TERPENE SYNTHASE"/>
    <property type="match status" value="1"/>
</dbReference>
<dbReference type="PROSITE" id="PS00086">
    <property type="entry name" value="CYTOCHROME_P450"/>
    <property type="match status" value="1"/>
</dbReference>
<dbReference type="Proteomes" id="UP001500831">
    <property type="component" value="Unassembled WGS sequence"/>
</dbReference>
<protein>
    <submittedName>
        <fullName evidence="8">Cytochrome P450</fullName>
    </submittedName>
</protein>
<evidence type="ECO:0000256" key="6">
    <source>
        <dbReference type="ARBA" id="ARBA00023033"/>
    </source>
</evidence>
<comment type="caution">
    <text evidence="8">The sequence shown here is derived from an EMBL/GenBank/DDBJ whole genome shotgun (WGS) entry which is preliminary data.</text>
</comment>
<dbReference type="Gene3D" id="1.10.630.10">
    <property type="entry name" value="Cytochrome P450"/>
    <property type="match status" value="1"/>
</dbReference>
<evidence type="ECO:0000313" key="8">
    <source>
        <dbReference type="EMBL" id="GAA2862187.1"/>
    </source>
</evidence>
<evidence type="ECO:0000313" key="9">
    <source>
        <dbReference type="Proteomes" id="UP001500831"/>
    </source>
</evidence>
<accession>A0ABP6IAD0</accession>
<evidence type="ECO:0000256" key="7">
    <source>
        <dbReference type="RuleBase" id="RU000461"/>
    </source>
</evidence>
<keyword evidence="6 7" id="KW-0503">Monooxygenase</keyword>
<gene>
    <name evidence="8" type="ORF">GCM10010517_21050</name>
</gene>
<evidence type="ECO:0000256" key="4">
    <source>
        <dbReference type="ARBA" id="ARBA00023002"/>
    </source>
</evidence>
<evidence type="ECO:0000256" key="1">
    <source>
        <dbReference type="ARBA" id="ARBA00010617"/>
    </source>
</evidence>
<dbReference type="InterPro" id="IPR001128">
    <property type="entry name" value="Cyt_P450"/>
</dbReference>
<dbReference type="SUPFAM" id="SSF48264">
    <property type="entry name" value="Cytochrome P450"/>
    <property type="match status" value="1"/>
</dbReference>
<reference evidence="9" key="1">
    <citation type="journal article" date="2019" name="Int. J. Syst. Evol. Microbiol.">
        <title>The Global Catalogue of Microorganisms (GCM) 10K type strain sequencing project: providing services to taxonomists for standard genome sequencing and annotation.</title>
        <authorList>
            <consortium name="The Broad Institute Genomics Platform"/>
            <consortium name="The Broad Institute Genome Sequencing Center for Infectious Disease"/>
            <person name="Wu L."/>
            <person name="Ma J."/>
        </authorList>
    </citation>
    <scope>NUCLEOTIDE SEQUENCE [LARGE SCALE GENOMIC DNA]</scope>
    <source>
        <strain evidence="9">JCM 6242</strain>
    </source>
</reference>
<keyword evidence="5 7" id="KW-0408">Iron</keyword>
<evidence type="ECO:0000256" key="5">
    <source>
        <dbReference type="ARBA" id="ARBA00023004"/>
    </source>
</evidence>
<dbReference type="PRINTS" id="PR00463">
    <property type="entry name" value="EP450I"/>
</dbReference>
<dbReference type="PANTHER" id="PTHR24291">
    <property type="entry name" value="CYTOCHROME P450 FAMILY 4"/>
    <property type="match status" value="1"/>
</dbReference>
<dbReference type="RefSeq" id="WP_344970090.1">
    <property type="nucleotide sequence ID" value="NZ_BAAAVI010000012.1"/>
</dbReference>